<proteinExistence type="predicted"/>
<dbReference type="Proteomes" id="UP001501175">
    <property type="component" value="Unassembled WGS sequence"/>
</dbReference>
<keyword evidence="1" id="KW-1133">Transmembrane helix</keyword>
<feature type="transmembrane region" description="Helical" evidence="1">
    <location>
        <begin position="167"/>
        <end position="191"/>
    </location>
</feature>
<comment type="caution">
    <text evidence="3">The sequence shown here is derived from an EMBL/GenBank/DDBJ whole genome shotgun (WGS) entry which is preliminary data.</text>
</comment>
<evidence type="ECO:0000259" key="2">
    <source>
        <dbReference type="Pfam" id="PF12729"/>
    </source>
</evidence>
<keyword evidence="1" id="KW-0812">Transmembrane</keyword>
<evidence type="ECO:0000313" key="3">
    <source>
        <dbReference type="EMBL" id="GAA4467650.1"/>
    </source>
</evidence>
<dbReference type="InterPro" id="IPR024478">
    <property type="entry name" value="HlyB_4HB_MCP"/>
</dbReference>
<keyword evidence="4" id="KW-1185">Reference proteome</keyword>
<name>A0ABP8NK36_9BACT</name>
<keyword evidence="1" id="KW-0472">Membrane</keyword>
<protein>
    <recommendedName>
        <fullName evidence="2">Chemotaxis methyl-accepting receptor HlyB-like 4HB MCP domain-containing protein</fullName>
    </recommendedName>
</protein>
<evidence type="ECO:0000313" key="4">
    <source>
        <dbReference type="Proteomes" id="UP001501175"/>
    </source>
</evidence>
<dbReference type="Pfam" id="PF12729">
    <property type="entry name" value="4HB_MCP_1"/>
    <property type="match status" value="1"/>
</dbReference>
<feature type="domain" description="Chemotaxis methyl-accepting receptor HlyB-like 4HB MCP" evidence="2">
    <location>
        <begin position="2"/>
        <end position="163"/>
    </location>
</feature>
<sequence length="207" mass="23246">MALVTLNTVISRSNVRGIDKSFSSIYQDRLLPAVDLVYLSENLYNKRLLMEAYLVSGSRTTPAEARGQLTTYNHRIDSLIRKVEETYLVQKESESLRAFKQNIYSYAAQEQTILNLSETDQKEAGSRLFNTDSAVTFRGAIRHLNELTNIQSEVGRQLMKESHSGSALVDLIFTLQIALAIIIGALILGLIHSSKIIKQNPRSFPLN</sequence>
<reference evidence="4" key="1">
    <citation type="journal article" date="2019" name="Int. J. Syst. Evol. Microbiol.">
        <title>The Global Catalogue of Microorganisms (GCM) 10K type strain sequencing project: providing services to taxonomists for standard genome sequencing and annotation.</title>
        <authorList>
            <consortium name="The Broad Institute Genomics Platform"/>
            <consortium name="The Broad Institute Genome Sequencing Center for Infectious Disease"/>
            <person name="Wu L."/>
            <person name="Ma J."/>
        </authorList>
    </citation>
    <scope>NUCLEOTIDE SEQUENCE [LARGE SCALE GENOMIC DNA]</scope>
    <source>
        <strain evidence="4">JCM 17927</strain>
    </source>
</reference>
<evidence type="ECO:0000256" key="1">
    <source>
        <dbReference type="SAM" id="Phobius"/>
    </source>
</evidence>
<organism evidence="3 4">
    <name type="scientific">Nibrella saemangeumensis</name>
    <dbReference type="NCBI Taxonomy" id="1084526"/>
    <lineage>
        <taxon>Bacteria</taxon>
        <taxon>Pseudomonadati</taxon>
        <taxon>Bacteroidota</taxon>
        <taxon>Cytophagia</taxon>
        <taxon>Cytophagales</taxon>
        <taxon>Spirosomataceae</taxon>
        <taxon>Nibrella</taxon>
    </lineage>
</organism>
<gene>
    <name evidence="3" type="ORF">GCM10023189_51700</name>
</gene>
<dbReference type="SUPFAM" id="SSF109775">
    <property type="entry name" value="Mannose-6-phosphate receptor binding protein 1 (Tip47), C-terminal domain"/>
    <property type="match status" value="1"/>
</dbReference>
<dbReference type="EMBL" id="BAABHD010000082">
    <property type="protein sequence ID" value="GAA4467650.1"/>
    <property type="molecule type" value="Genomic_DNA"/>
</dbReference>
<accession>A0ABP8NK36</accession>